<dbReference type="Pfam" id="PF16242">
    <property type="entry name" value="Pyrid_ox_like"/>
    <property type="match status" value="1"/>
</dbReference>
<dbReference type="PANTHER" id="PTHR34818:SF1">
    <property type="entry name" value="PROTEIN BLI-3"/>
    <property type="match status" value="1"/>
</dbReference>
<keyword evidence="3" id="KW-1185">Reference proteome</keyword>
<evidence type="ECO:0000313" key="2">
    <source>
        <dbReference type="EMBL" id="QNM83379.1"/>
    </source>
</evidence>
<reference evidence="2 3" key="1">
    <citation type="submission" date="2020-08" db="EMBL/GenBank/DDBJ databases">
        <title>Sphingomonas sp. sand1-3 16S ribosomal RNA gene Genome sequencing and assembly.</title>
        <authorList>
            <person name="Kang M."/>
        </authorList>
    </citation>
    <scope>NUCLEOTIDE SEQUENCE [LARGE SCALE GENOMIC DNA]</scope>
    <source>
        <strain evidence="3">sand1-3</strain>
    </source>
</reference>
<dbReference type="AlphaFoldDB" id="A0A7G9L430"/>
<dbReference type="RefSeq" id="WP_187480334.1">
    <property type="nucleotide sequence ID" value="NZ_CP060697.1"/>
</dbReference>
<gene>
    <name evidence="2" type="ORF">H8M03_03270</name>
</gene>
<feature type="domain" description="General stress protein FMN-binding split barrel" evidence="1">
    <location>
        <begin position="9"/>
        <end position="135"/>
    </location>
</feature>
<dbReference type="KEGG" id="ssau:H8M03_03270"/>
<dbReference type="PANTHER" id="PTHR34818">
    <property type="entry name" value="PROTEIN BLI-3"/>
    <property type="match status" value="1"/>
</dbReference>
<name>A0A7G9L430_9SPHN</name>
<evidence type="ECO:0000259" key="1">
    <source>
        <dbReference type="Pfam" id="PF16242"/>
    </source>
</evidence>
<dbReference type="Proteomes" id="UP000515861">
    <property type="component" value="Chromosome"/>
</dbReference>
<dbReference type="SUPFAM" id="SSF50475">
    <property type="entry name" value="FMN-binding split barrel"/>
    <property type="match status" value="1"/>
</dbReference>
<dbReference type="InterPro" id="IPR012349">
    <property type="entry name" value="Split_barrel_FMN-bd"/>
</dbReference>
<organism evidence="2 3">
    <name type="scientific">Sphingomonas sabuli</name>
    <dbReference type="NCBI Taxonomy" id="2764186"/>
    <lineage>
        <taxon>Bacteria</taxon>
        <taxon>Pseudomonadati</taxon>
        <taxon>Pseudomonadota</taxon>
        <taxon>Alphaproteobacteria</taxon>
        <taxon>Sphingomonadales</taxon>
        <taxon>Sphingomonadaceae</taxon>
        <taxon>Sphingomonas</taxon>
    </lineage>
</organism>
<proteinExistence type="predicted"/>
<dbReference type="Gene3D" id="2.30.110.10">
    <property type="entry name" value="Electron Transport, Fmn-binding Protein, Chain A"/>
    <property type="match status" value="1"/>
</dbReference>
<dbReference type="EMBL" id="CP060697">
    <property type="protein sequence ID" value="QNM83379.1"/>
    <property type="molecule type" value="Genomic_DNA"/>
</dbReference>
<dbReference type="InterPro" id="IPR052917">
    <property type="entry name" value="Stress-Dev_Protein"/>
</dbReference>
<sequence>MGNEQELKSDFWDALDDSPFMMLGLKGSGMTRPMTAQVDDQKDIYFFASKSEELVKDLGTSGDAIAAYASKGHDFFASVKGRLEVSNDRAKIDELWNPMVATWYKDGKEDPDLVLLRLADPTADVWKSDGTSLLKTVWLKLTGGDPGEQLDNDNRAEVAL</sequence>
<protein>
    <submittedName>
        <fullName evidence="2">Pyridoxamine 5'-phosphate oxidase family protein</fullName>
    </submittedName>
</protein>
<accession>A0A7G9L430</accession>
<evidence type="ECO:0000313" key="3">
    <source>
        <dbReference type="Proteomes" id="UP000515861"/>
    </source>
</evidence>
<dbReference type="InterPro" id="IPR038725">
    <property type="entry name" value="YdaG_split_barrel_FMN-bd"/>
</dbReference>